<accession>A0A699IUK1</accession>
<organism evidence="2">
    <name type="scientific">Tanacetum cinerariifolium</name>
    <name type="common">Dalmatian daisy</name>
    <name type="synonym">Chrysanthemum cinerariifolium</name>
    <dbReference type="NCBI Taxonomy" id="118510"/>
    <lineage>
        <taxon>Eukaryota</taxon>
        <taxon>Viridiplantae</taxon>
        <taxon>Streptophyta</taxon>
        <taxon>Embryophyta</taxon>
        <taxon>Tracheophyta</taxon>
        <taxon>Spermatophyta</taxon>
        <taxon>Magnoliopsida</taxon>
        <taxon>eudicotyledons</taxon>
        <taxon>Gunneridae</taxon>
        <taxon>Pentapetalae</taxon>
        <taxon>asterids</taxon>
        <taxon>campanulids</taxon>
        <taxon>Asterales</taxon>
        <taxon>Asteraceae</taxon>
        <taxon>Asteroideae</taxon>
        <taxon>Anthemideae</taxon>
        <taxon>Anthemidinae</taxon>
        <taxon>Tanacetum</taxon>
    </lineage>
</organism>
<evidence type="ECO:0000256" key="1">
    <source>
        <dbReference type="SAM" id="MobiDB-lite"/>
    </source>
</evidence>
<feature type="non-terminal residue" evidence="2">
    <location>
        <position position="228"/>
    </location>
</feature>
<dbReference type="AlphaFoldDB" id="A0A699IUK1"/>
<comment type="caution">
    <text evidence="2">The sequence shown here is derived from an EMBL/GenBank/DDBJ whole genome shotgun (WGS) entry which is preliminary data.</text>
</comment>
<reference evidence="2" key="1">
    <citation type="journal article" date="2019" name="Sci. Rep.">
        <title>Draft genome of Tanacetum cinerariifolium, the natural source of mosquito coil.</title>
        <authorList>
            <person name="Yamashiro T."/>
            <person name="Shiraishi A."/>
            <person name="Satake H."/>
            <person name="Nakayama K."/>
        </authorList>
    </citation>
    <scope>NUCLEOTIDE SEQUENCE</scope>
</reference>
<feature type="region of interest" description="Disordered" evidence="1">
    <location>
        <begin position="122"/>
        <end position="144"/>
    </location>
</feature>
<name>A0A699IUK1_TANCI</name>
<protein>
    <submittedName>
        <fullName evidence="2">Uncharacterized protein</fullName>
    </submittedName>
</protein>
<proteinExistence type="predicted"/>
<sequence length="228" mass="25356">MLMVDDNVGNQLRQNVVLNVGNQVVQNAVQNPGIQIVKNMNGLSVVSIIVNQYGNINVVTTPAEGNVMNAAYLQLQLQIDQEEEARIQSSQEEFKFMVAANASEETYRVKANCILENNLQQASTSGTQSDKAPVYDSDGSAENDSNVISEVSNIEQGGGTVEQHPVNVKETRALYDSLYNNLLIEVEKVNTVNHKLRETNADLTTELARYKNQEKCFEISQKKYDKLE</sequence>
<gene>
    <name evidence="2" type="ORF">Tci_559093</name>
</gene>
<dbReference type="EMBL" id="BKCJ010335178">
    <property type="protein sequence ID" value="GEZ87120.1"/>
    <property type="molecule type" value="Genomic_DNA"/>
</dbReference>
<evidence type="ECO:0000313" key="2">
    <source>
        <dbReference type="EMBL" id="GEZ87120.1"/>
    </source>
</evidence>